<sequence>YPYLSCMALDYLTIPATSVDIEHLFSCGRLLLSHVRSRLSAQSTRALLCLNAWSRLNLVKTEDVLHVSALPNIEGDAEEELEDGWDRVVLN</sequence>
<dbReference type="InParanoid" id="A0A0C9Z3M7"/>
<dbReference type="InterPro" id="IPR008906">
    <property type="entry name" value="HATC_C_dom"/>
</dbReference>
<evidence type="ECO:0000259" key="1">
    <source>
        <dbReference type="Pfam" id="PF05699"/>
    </source>
</evidence>
<dbReference type="Proteomes" id="UP000054485">
    <property type="component" value="Unassembled WGS sequence"/>
</dbReference>
<protein>
    <recommendedName>
        <fullName evidence="1">HAT C-terminal dimerisation domain-containing protein</fullName>
    </recommendedName>
</protein>
<keyword evidence="3" id="KW-1185">Reference proteome</keyword>
<feature type="non-terminal residue" evidence="2">
    <location>
        <position position="91"/>
    </location>
</feature>
<dbReference type="OrthoDB" id="3258476at2759"/>
<dbReference type="EMBL" id="KN836486">
    <property type="protein sequence ID" value="KIK31980.1"/>
    <property type="molecule type" value="Genomic_DNA"/>
</dbReference>
<proteinExistence type="predicted"/>
<evidence type="ECO:0000313" key="3">
    <source>
        <dbReference type="Proteomes" id="UP000054485"/>
    </source>
</evidence>
<dbReference type="InterPro" id="IPR012337">
    <property type="entry name" value="RNaseH-like_sf"/>
</dbReference>
<accession>A0A0C9Z3M7</accession>
<reference evidence="3" key="2">
    <citation type="submission" date="2015-01" db="EMBL/GenBank/DDBJ databases">
        <title>Evolutionary Origins and Diversification of the Mycorrhizal Mutualists.</title>
        <authorList>
            <consortium name="DOE Joint Genome Institute"/>
            <consortium name="Mycorrhizal Genomics Consortium"/>
            <person name="Kohler A."/>
            <person name="Kuo A."/>
            <person name="Nagy L.G."/>
            <person name="Floudas D."/>
            <person name="Copeland A."/>
            <person name="Barry K.W."/>
            <person name="Cichocki N."/>
            <person name="Veneault-Fourrey C."/>
            <person name="LaButti K."/>
            <person name="Lindquist E.A."/>
            <person name="Lipzen A."/>
            <person name="Lundell T."/>
            <person name="Morin E."/>
            <person name="Murat C."/>
            <person name="Riley R."/>
            <person name="Ohm R."/>
            <person name="Sun H."/>
            <person name="Tunlid A."/>
            <person name="Henrissat B."/>
            <person name="Grigoriev I.V."/>
            <person name="Hibbett D.S."/>
            <person name="Martin F."/>
        </authorList>
    </citation>
    <scope>NUCLEOTIDE SEQUENCE [LARGE SCALE GENOMIC DNA]</scope>
    <source>
        <strain evidence="3">UH-Slu-Lm8-n1</strain>
    </source>
</reference>
<gene>
    <name evidence="2" type="ORF">CY34DRAFT_102417</name>
</gene>
<feature type="domain" description="HAT C-terminal dimerisation" evidence="1">
    <location>
        <begin position="1"/>
        <end position="53"/>
    </location>
</feature>
<dbReference type="Pfam" id="PF05699">
    <property type="entry name" value="Dimer_Tnp_hAT"/>
    <property type="match status" value="1"/>
</dbReference>
<organism evidence="2 3">
    <name type="scientific">Suillus luteus UH-Slu-Lm8-n1</name>
    <dbReference type="NCBI Taxonomy" id="930992"/>
    <lineage>
        <taxon>Eukaryota</taxon>
        <taxon>Fungi</taxon>
        <taxon>Dikarya</taxon>
        <taxon>Basidiomycota</taxon>
        <taxon>Agaricomycotina</taxon>
        <taxon>Agaricomycetes</taxon>
        <taxon>Agaricomycetidae</taxon>
        <taxon>Boletales</taxon>
        <taxon>Suillineae</taxon>
        <taxon>Suillaceae</taxon>
        <taxon>Suillus</taxon>
    </lineage>
</organism>
<dbReference type="AlphaFoldDB" id="A0A0C9Z3M7"/>
<dbReference type="SUPFAM" id="SSF53098">
    <property type="entry name" value="Ribonuclease H-like"/>
    <property type="match status" value="1"/>
</dbReference>
<name>A0A0C9Z3M7_9AGAM</name>
<evidence type="ECO:0000313" key="2">
    <source>
        <dbReference type="EMBL" id="KIK31980.1"/>
    </source>
</evidence>
<dbReference type="HOGENOM" id="CLU_009123_11_0_1"/>
<reference evidence="2 3" key="1">
    <citation type="submission" date="2014-04" db="EMBL/GenBank/DDBJ databases">
        <authorList>
            <consortium name="DOE Joint Genome Institute"/>
            <person name="Kuo A."/>
            <person name="Ruytinx J."/>
            <person name="Rineau F."/>
            <person name="Colpaert J."/>
            <person name="Kohler A."/>
            <person name="Nagy L.G."/>
            <person name="Floudas D."/>
            <person name="Copeland A."/>
            <person name="Barry K.W."/>
            <person name="Cichocki N."/>
            <person name="Veneault-Fourrey C."/>
            <person name="LaButti K."/>
            <person name="Lindquist E.A."/>
            <person name="Lipzen A."/>
            <person name="Lundell T."/>
            <person name="Morin E."/>
            <person name="Murat C."/>
            <person name="Sun H."/>
            <person name="Tunlid A."/>
            <person name="Henrissat B."/>
            <person name="Grigoriev I.V."/>
            <person name="Hibbett D.S."/>
            <person name="Martin F."/>
            <person name="Nordberg H.P."/>
            <person name="Cantor M.N."/>
            <person name="Hua S.X."/>
        </authorList>
    </citation>
    <scope>NUCLEOTIDE SEQUENCE [LARGE SCALE GENOMIC DNA]</scope>
    <source>
        <strain evidence="2 3">UH-Slu-Lm8-n1</strain>
    </source>
</reference>
<dbReference type="GO" id="GO:0046983">
    <property type="term" value="F:protein dimerization activity"/>
    <property type="evidence" value="ECO:0007669"/>
    <property type="project" value="InterPro"/>
</dbReference>